<dbReference type="PANTHER" id="PTHR23253">
    <property type="entry name" value="EUKARYOTIC TRANSLATION INITIATION FACTOR 4 GAMMA"/>
    <property type="match status" value="1"/>
</dbReference>
<dbReference type="GO" id="GO:0016281">
    <property type="term" value="C:eukaryotic translation initiation factor 4F complex"/>
    <property type="evidence" value="ECO:0007669"/>
    <property type="project" value="TreeGrafter"/>
</dbReference>
<reference evidence="12" key="2">
    <citation type="submission" date="2020-05" db="UniProtKB">
        <authorList>
            <consortium name="EnsemblMetazoa"/>
        </authorList>
    </citation>
    <scope>IDENTIFICATION</scope>
    <source>
        <strain evidence="12">MINIMUS1</strain>
    </source>
</reference>
<evidence type="ECO:0008006" key="14">
    <source>
        <dbReference type="Google" id="ProtNLM"/>
    </source>
</evidence>
<feature type="compositionally biased region" description="Low complexity" evidence="9">
    <location>
        <begin position="245"/>
        <end position="262"/>
    </location>
</feature>
<dbReference type="EnsemblMetazoa" id="AMIN002514-RA">
    <property type="protein sequence ID" value="AMIN002514-PA"/>
    <property type="gene ID" value="AMIN002514"/>
</dbReference>
<feature type="compositionally biased region" description="Gly residues" evidence="9">
    <location>
        <begin position="1274"/>
        <end position="1283"/>
    </location>
</feature>
<feature type="region of interest" description="Disordered" evidence="9">
    <location>
        <begin position="443"/>
        <end position="483"/>
    </location>
</feature>
<evidence type="ECO:0000256" key="2">
    <source>
        <dbReference type="ARBA" id="ARBA00005775"/>
    </source>
</evidence>
<feature type="domain" description="W2" evidence="10">
    <location>
        <begin position="1772"/>
        <end position="2002"/>
    </location>
</feature>
<dbReference type="VEuPathDB" id="VectorBase:AMIN002514"/>
<feature type="compositionally biased region" description="Polar residues" evidence="9">
    <location>
        <begin position="1351"/>
        <end position="1360"/>
    </location>
</feature>
<feature type="region of interest" description="Disordered" evidence="9">
    <location>
        <begin position="229"/>
        <end position="283"/>
    </location>
</feature>
<evidence type="ECO:0000256" key="5">
    <source>
        <dbReference type="ARBA" id="ARBA00022553"/>
    </source>
</evidence>
<accession>A0A182VWR5</accession>
<feature type="compositionally biased region" description="Low complexity" evidence="9">
    <location>
        <begin position="412"/>
        <end position="422"/>
    </location>
</feature>
<feature type="region of interest" description="Disordered" evidence="9">
    <location>
        <begin position="1407"/>
        <end position="1592"/>
    </location>
</feature>
<evidence type="ECO:0000313" key="13">
    <source>
        <dbReference type="Proteomes" id="UP000075920"/>
    </source>
</evidence>
<evidence type="ECO:0000259" key="11">
    <source>
        <dbReference type="PROSITE" id="PS51366"/>
    </source>
</evidence>
<evidence type="ECO:0000259" key="10">
    <source>
        <dbReference type="PROSITE" id="PS51363"/>
    </source>
</evidence>
<dbReference type="Pfam" id="PF02854">
    <property type="entry name" value="MIF4G"/>
    <property type="match status" value="1"/>
</dbReference>
<dbReference type="GO" id="GO:0006417">
    <property type="term" value="P:regulation of translation"/>
    <property type="evidence" value="ECO:0007669"/>
    <property type="project" value="UniProtKB-KW"/>
</dbReference>
<dbReference type="SUPFAM" id="SSF48371">
    <property type="entry name" value="ARM repeat"/>
    <property type="match status" value="3"/>
</dbReference>
<dbReference type="STRING" id="112268.A0A182VWR5"/>
<evidence type="ECO:0000256" key="4">
    <source>
        <dbReference type="ARBA" id="ARBA00022540"/>
    </source>
</evidence>
<evidence type="ECO:0000256" key="3">
    <source>
        <dbReference type="ARBA" id="ARBA00006432"/>
    </source>
</evidence>
<feature type="compositionally biased region" description="Low complexity" evidence="9">
    <location>
        <begin position="443"/>
        <end position="456"/>
    </location>
</feature>
<dbReference type="GO" id="GO:0003743">
    <property type="term" value="F:translation initiation factor activity"/>
    <property type="evidence" value="ECO:0007669"/>
    <property type="project" value="UniProtKB-KW"/>
</dbReference>
<dbReference type="InterPro" id="IPR016024">
    <property type="entry name" value="ARM-type_fold"/>
</dbReference>
<feature type="compositionally biased region" description="Basic and acidic residues" evidence="9">
    <location>
        <begin position="680"/>
        <end position="708"/>
    </location>
</feature>
<feature type="compositionally biased region" description="Polar residues" evidence="9">
    <location>
        <begin position="267"/>
        <end position="283"/>
    </location>
</feature>
<feature type="compositionally biased region" description="Low complexity" evidence="9">
    <location>
        <begin position="1560"/>
        <end position="1570"/>
    </location>
</feature>
<protein>
    <recommendedName>
        <fullName evidence="14">MI domain-containing protein</fullName>
    </recommendedName>
</protein>
<dbReference type="Proteomes" id="UP000075920">
    <property type="component" value="Unassembled WGS sequence"/>
</dbReference>
<comment type="similarity">
    <text evidence="2">Belongs to the eukaryotic initiation factor 4G family.</text>
</comment>
<dbReference type="SUPFAM" id="SSF56801">
    <property type="entry name" value="Acetyl-CoA synthetase-like"/>
    <property type="match status" value="1"/>
</dbReference>
<dbReference type="InterPro" id="IPR045851">
    <property type="entry name" value="AMP-bd_C_sf"/>
</dbReference>
<keyword evidence="13" id="KW-1185">Reference proteome</keyword>
<feature type="region of interest" description="Disordered" evidence="9">
    <location>
        <begin position="395"/>
        <end position="430"/>
    </location>
</feature>
<proteinExistence type="inferred from homology"/>
<dbReference type="PANTHER" id="PTHR23253:SF78">
    <property type="entry name" value="EUKARYOTIC TRANSLATION INITIATION FACTOR 4G1, ISOFORM B-RELATED"/>
    <property type="match status" value="1"/>
</dbReference>
<keyword evidence="8" id="KW-0576">Peroxisome</keyword>
<dbReference type="PROSITE" id="PS51366">
    <property type="entry name" value="MI"/>
    <property type="match status" value="1"/>
</dbReference>
<comment type="subcellular location">
    <subcellularLocation>
        <location evidence="1">Peroxisome</location>
    </subcellularLocation>
</comment>
<name>A0A182VWR5_9DIPT</name>
<evidence type="ECO:0000313" key="12">
    <source>
        <dbReference type="EnsemblMetazoa" id="AMIN002514-PA"/>
    </source>
</evidence>
<evidence type="ECO:0000256" key="9">
    <source>
        <dbReference type="SAM" id="MobiDB-lite"/>
    </source>
</evidence>
<dbReference type="InterPro" id="IPR003307">
    <property type="entry name" value="W2_domain"/>
</dbReference>
<organism evidence="12 13">
    <name type="scientific">Anopheles minimus</name>
    <dbReference type="NCBI Taxonomy" id="112268"/>
    <lineage>
        <taxon>Eukaryota</taxon>
        <taxon>Metazoa</taxon>
        <taxon>Ecdysozoa</taxon>
        <taxon>Arthropoda</taxon>
        <taxon>Hexapoda</taxon>
        <taxon>Insecta</taxon>
        <taxon>Pterygota</taxon>
        <taxon>Neoptera</taxon>
        <taxon>Endopterygota</taxon>
        <taxon>Diptera</taxon>
        <taxon>Nematocera</taxon>
        <taxon>Culicoidea</taxon>
        <taxon>Culicidae</taxon>
        <taxon>Anophelinae</taxon>
        <taxon>Anopheles</taxon>
    </lineage>
</organism>
<feature type="compositionally biased region" description="Low complexity" evidence="9">
    <location>
        <begin position="1518"/>
        <end position="1532"/>
    </location>
</feature>
<feature type="compositionally biased region" description="Gly residues" evidence="9">
    <location>
        <begin position="1291"/>
        <end position="1300"/>
    </location>
</feature>
<keyword evidence="6" id="KW-0810">Translation regulation</keyword>
<dbReference type="InterPro" id="IPR042099">
    <property type="entry name" value="ANL_N_sf"/>
</dbReference>
<dbReference type="PROSITE" id="PS51363">
    <property type="entry name" value="W2"/>
    <property type="match status" value="1"/>
</dbReference>
<evidence type="ECO:0000256" key="6">
    <source>
        <dbReference type="ARBA" id="ARBA00022845"/>
    </source>
</evidence>
<dbReference type="InterPro" id="IPR003891">
    <property type="entry name" value="Initiation_fac_eIF4g_MI"/>
</dbReference>
<dbReference type="Pfam" id="PF13193">
    <property type="entry name" value="AMP-binding_C"/>
    <property type="match status" value="1"/>
</dbReference>
<keyword evidence="7" id="KW-0648">Protein biosynthesis</keyword>
<keyword evidence="5" id="KW-0597">Phosphoprotein</keyword>
<evidence type="ECO:0000256" key="8">
    <source>
        <dbReference type="ARBA" id="ARBA00023140"/>
    </source>
</evidence>
<dbReference type="GO" id="GO:0005777">
    <property type="term" value="C:peroxisome"/>
    <property type="evidence" value="ECO:0007669"/>
    <property type="project" value="UniProtKB-SubCell"/>
</dbReference>
<dbReference type="InterPro" id="IPR000873">
    <property type="entry name" value="AMP-dep_synth/lig_dom"/>
</dbReference>
<dbReference type="Pfam" id="PF00501">
    <property type="entry name" value="AMP-binding"/>
    <property type="match status" value="1"/>
</dbReference>
<dbReference type="CDD" id="cd11559">
    <property type="entry name" value="W2_eIF4G1_like"/>
    <property type="match status" value="1"/>
</dbReference>
<dbReference type="SMART" id="SM00543">
    <property type="entry name" value="MIF4G"/>
    <property type="match status" value="1"/>
</dbReference>
<dbReference type="Gene3D" id="3.30.300.30">
    <property type="match status" value="1"/>
</dbReference>
<dbReference type="InterPro" id="IPR049485">
    <property type="entry name" value="eIF4G1-like_eIF4E-bd"/>
</dbReference>
<sequence length="2201" mass="238681">MKQQAAMMNQQQQNTLYQPPTVFRGAGGGPSSRPRGAMQIGPYPPMQMNFTLMPPVPRLTAPWANMSNLQVVYPYMLYPQAAGGRRQQGGENNLVNISALPQHAHANQQPAPMQVPHEMMQHMHPPQAPQQVAATHVAPLEQHPQAGSAAQVAVVSTQPHTTYSQMPSLIAAPPPHMQPGAGGGVGVGIVGVGPGGPNEAAKQPAKREKRKHALRIIDPSTNEDILENMFNDASSSGGPAGGGNSASATAASTAVSSAGTPGPTAPVAQSITTTPHMGDTQDYSDYPPQQSGQEMVVPPPLAQAQAAAAAAAASAVPPNHSGQVLVESDMMPTGVIPPPQHTAATIVVQQHPHHLHQHHHHQANQVGGANYMTEPPPSIGAVAPNDRRFRTISEKSVTESNLSSDAEPFVYTGSSSNTTTSSLLQAPPPAVPSASVAVAVVENSSSGETVSSVETGNTSETAERRDDDSLPAVAAEPPSKLAESAMDMVAEHEDAQNANVPQQQRSSEDKAIEILSDQHTEDAADKLVESVANLNIGEDEKVLAAAPLPLQEESASEQQLATAVGQQEEAEHIHAVGVGADAAVASDETDRAAVIVSDAIATTASIMSAEPAVDAPSTAAAIQQANFLNKECSVKQLDNDYINNNNVDYTRHLSSVDVDGKGAAPSVDNVNATGMMPKATTEDRVQQEKEQQHHGGETDKIVPTDRSKNAQSSTNSNDVVTSSSNSSSSSSSSVAAPTINAANSSLDDNRNVVTVNPSVASDAEAKLAAPVSAVDEGKQEESLTSRTTMITTTTTATAPVADGQTQAKPVGPNASSMAPPPPAVKKSKSITLIKYDQDQWSPDNPDGKKKYSREQLMMLKNIPQALEKPPNLPNSLENLLVRINYGGGGGGGGGNPYSSKEGNGTLLPSFATKNEGGMMHHNPVRLPYVTKRSSQQGSAGGGGGNQSGGGAQPNRQSQQGMNKTGTKLIKLNLDRDVKLNVSSNAWKPSHLQKSDNSEQDETDKLLRTMRSILNKLTPENFTKLVEQVKKLSIRTTTQFDGCIKLVFEKAISEPNFSEAYAKMCSEIGMIGVSDQEYNFRAKIIDRCRNEFKELRKVQDVAVRERRAKLEKSENLPKEEFEELKEQLEEEEMKMRRRSVGMMRFIGELYKEGLLQNYVMLICFDMLMPKVPEDCHEALLECLCKLLSTVGGKLETDSTLKKYFEQLETIIKEFKKYNISSRIRFMIQDVIDLRRNQWVPRRQELNPKTISQIARDAESEQNRINILNFMPTKDSGGGYSGGNSAGRSGSARSGGTGGGSLYGKSSSGSGAPGYNQGNFGRGSSGGGGGGGGGSGGSTKGGRLQKDADGFQVFSSRSSNRPISIDPKKLPSTMNVDTTHLGRAAHYQSEMWQKTTANNLYSALLVNERSASSSSSSALADRDSNERDRDHDGGERNRDAGRQDRDRGSSKEPYIVKTLDRDHYGRFGSSSSQNEERYSRSSREPSASSGGGGGGGGGGGMDREWERNSGKMAPRGSNNQSQQQQQQQQQQQLQPPRMNRMGQSSSTSGQFYKQLEMPLPPSSGLSSAGPASVTPSSGISSRHSDGGLLRGDVDSADGPFDEILTKQISELAGEIQVSDNSPEYLYTVAKQLVHNNYERDVAQRKPASEIVVGMLRTKMINRMDFQNILKDLLEYAEEFLRDLPKMWECLADFFVPPLHERLITLQDVRQLAVSSLKNNYEYHWAMLSAILQSYEATHGKNATEKLWMEHPLDLSEFFVASAPKATIKKRVADANLTYLHEHEAKETIRQFMENRSSNDDVFERIDAYVTDRQLDSPELIRTLTTAVFEHCIHNEKLDLIKLERCQTLLQRYLCGKGELELEALYAIQRLMVRLQHPQNLLLTIFVNLEEMEIIMDGFRLWIDPSNPNHEPEGRGVCTKSTTQFIPDDYIQCLAEFRPQFLFVVPSLLLFLATHPKVTPDLLSSVESVLVGAAPASLQLQEKFRTKVGRDIDIAQGYGMTESSPVTLCTPHRYDQSKVGTCGQLYPNTEAKIVSLTDGSNLGPHQTGELYLRGPQIMKGYLKNEAATKETLVGDGFLRTGDVAYYDKEGFFFIVDRTKELIKVKGNQVSPTELENMILELPEVSDVAVAGVPDETAGELPRAFVVVKPGADLTEKEVQDHVKERVVKYKQLAGGVLFVKEIPRNAAGKVMRQQLHMIAAQFED</sequence>
<dbReference type="GO" id="GO:0003729">
    <property type="term" value="F:mRNA binding"/>
    <property type="evidence" value="ECO:0007669"/>
    <property type="project" value="TreeGrafter"/>
</dbReference>
<feature type="compositionally biased region" description="Basic and acidic residues" evidence="9">
    <location>
        <begin position="1418"/>
        <end position="1448"/>
    </location>
</feature>
<evidence type="ECO:0000256" key="1">
    <source>
        <dbReference type="ARBA" id="ARBA00004275"/>
    </source>
</evidence>
<feature type="region of interest" description="Disordered" evidence="9">
    <location>
        <begin position="1268"/>
        <end position="1372"/>
    </location>
</feature>
<evidence type="ECO:0000256" key="7">
    <source>
        <dbReference type="ARBA" id="ARBA00022917"/>
    </source>
</evidence>
<feature type="compositionally biased region" description="Basic and acidic residues" evidence="9">
    <location>
        <begin position="1472"/>
        <end position="1481"/>
    </location>
</feature>
<feature type="domain" description="MI" evidence="11">
    <location>
        <begin position="1586"/>
        <end position="1711"/>
    </location>
</feature>
<feature type="region of interest" description="Disordered" evidence="9">
    <location>
        <begin position="803"/>
        <end position="825"/>
    </location>
</feature>
<feature type="compositionally biased region" description="Gly residues" evidence="9">
    <location>
        <begin position="1487"/>
        <end position="1498"/>
    </location>
</feature>
<feature type="compositionally biased region" description="Low complexity" evidence="9">
    <location>
        <begin position="712"/>
        <end position="734"/>
    </location>
</feature>
<dbReference type="Pfam" id="PF21140">
    <property type="entry name" value="eIF4G1-like_eIF4E-bd"/>
    <property type="match status" value="1"/>
</dbReference>
<feature type="region of interest" description="Disordered" evidence="9">
    <location>
        <begin position="931"/>
        <end position="961"/>
    </location>
</feature>
<dbReference type="FunFam" id="1.25.40.180:FF:000042">
    <property type="entry name" value="Eukaryotic translation initiation factor 4 gamma"/>
    <property type="match status" value="1"/>
</dbReference>
<feature type="region of interest" description="Disordered" evidence="9">
    <location>
        <begin position="657"/>
        <end position="735"/>
    </location>
</feature>
<keyword evidence="4" id="KW-0396">Initiation factor</keyword>
<dbReference type="InterPro" id="IPR003890">
    <property type="entry name" value="MIF4G-like_typ-3"/>
</dbReference>
<feature type="compositionally biased region" description="Gly residues" evidence="9">
    <location>
        <begin position="938"/>
        <end position="951"/>
    </location>
</feature>
<dbReference type="FunFam" id="3.30.300.30:FF:000007">
    <property type="entry name" value="4-coumarate--CoA ligase 2"/>
    <property type="match status" value="1"/>
</dbReference>
<comment type="similarity">
    <text evidence="3">Belongs to the ATP-dependent AMP-binding enzyme family.</text>
</comment>
<feature type="compositionally biased region" description="Gly residues" evidence="9">
    <location>
        <begin position="1318"/>
        <end position="1338"/>
    </location>
</feature>
<dbReference type="Gene3D" id="3.40.50.12780">
    <property type="entry name" value="N-terminal domain of ligase-like"/>
    <property type="match status" value="1"/>
</dbReference>
<dbReference type="InterPro" id="IPR025110">
    <property type="entry name" value="AMP-bd_C"/>
</dbReference>
<dbReference type="Gene3D" id="1.25.40.180">
    <property type="match status" value="3"/>
</dbReference>
<reference evidence="13" key="1">
    <citation type="submission" date="2013-03" db="EMBL/GenBank/DDBJ databases">
        <title>The Genome Sequence of Anopheles minimus MINIMUS1.</title>
        <authorList>
            <consortium name="The Broad Institute Genomics Platform"/>
            <person name="Neafsey D.E."/>
            <person name="Walton C."/>
            <person name="Walker B."/>
            <person name="Young S.K."/>
            <person name="Zeng Q."/>
            <person name="Gargeya S."/>
            <person name="Fitzgerald M."/>
            <person name="Haas B."/>
            <person name="Abouelleil A."/>
            <person name="Allen A.W."/>
            <person name="Alvarado L."/>
            <person name="Arachchi H.M."/>
            <person name="Berlin A.M."/>
            <person name="Chapman S.B."/>
            <person name="Gainer-Dewar J."/>
            <person name="Goldberg J."/>
            <person name="Griggs A."/>
            <person name="Gujja S."/>
            <person name="Hansen M."/>
            <person name="Howarth C."/>
            <person name="Imamovic A."/>
            <person name="Ireland A."/>
            <person name="Larimer J."/>
            <person name="McCowan C."/>
            <person name="Murphy C."/>
            <person name="Pearson M."/>
            <person name="Poon T.W."/>
            <person name="Priest M."/>
            <person name="Roberts A."/>
            <person name="Saif S."/>
            <person name="Shea T."/>
            <person name="Sisk P."/>
            <person name="Sykes S."/>
            <person name="Wortman J."/>
            <person name="Nusbaum C."/>
            <person name="Birren B."/>
        </authorList>
    </citation>
    <scope>NUCLEOTIDE SEQUENCE [LARGE SCALE GENOMIC DNA]</scope>
    <source>
        <strain evidence="13">MINIMUS1</strain>
    </source>
</reference>
<feature type="compositionally biased region" description="Polar residues" evidence="9">
    <location>
        <begin position="1539"/>
        <end position="1549"/>
    </location>
</feature>